<keyword evidence="10" id="KW-1185">Reference proteome</keyword>
<protein>
    <submittedName>
        <fullName evidence="9">Prepilin-type N-terminal cleavage/methylation domain-containing protein</fullName>
    </submittedName>
</protein>
<keyword evidence="6" id="KW-0812">Transmembrane</keyword>
<keyword evidence="5" id="KW-0997">Cell inner membrane</keyword>
<keyword evidence="8" id="KW-0472">Membrane</keyword>
<dbReference type="PANTHER" id="PTHR38779:SF2">
    <property type="entry name" value="TYPE II SECRETION SYSTEM PROTEIN I-RELATED"/>
    <property type="match status" value="1"/>
</dbReference>
<dbReference type="RefSeq" id="WP_151126125.1">
    <property type="nucleotide sequence ID" value="NZ_VZQZ01000001.1"/>
</dbReference>
<dbReference type="InterPro" id="IPR012902">
    <property type="entry name" value="N_methyl_site"/>
</dbReference>
<comment type="caution">
    <text evidence="9">The sequence shown here is derived from an EMBL/GenBank/DDBJ whole genome shotgun (WGS) entry which is preliminary data.</text>
</comment>
<evidence type="ECO:0000256" key="6">
    <source>
        <dbReference type="ARBA" id="ARBA00022692"/>
    </source>
</evidence>
<comment type="similarity">
    <text evidence="2">Belongs to the GSP I family.</text>
</comment>
<evidence type="ECO:0000256" key="7">
    <source>
        <dbReference type="ARBA" id="ARBA00022989"/>
    </source>
</evidence>
<dbReference type="PROSITE" id="PS00409">
    <property type="entry name" value="PROKAR_NTER_METHYL"/>
    <property type="match status" value="1"/>
</dbReference>
<proteinExistence type="inferred from homology"/>
<name>A0A7J4ZU80_9BACT</name>
<dbReference type="EMBL" id="VZQZ01000001">
    <property type="protein sequence ID" value="KAB0667168.1"/>
    <property type="molecule type" value="Genomic_DNA"/>
</dbReference>
<dbReference type="NCBIfam" id="TIGR02532">
    <property type="entry name" value="IV_pilin_GFxxxE"/>
    <property type="match status" value="1"/>
</dbReference>
<evidence type="ECO:0000256" key="4">
    <source>
        <dbReference type="ARBA" id="ARBA00022481"/>
    </source>
</evidence>
<sequence length="117" mass="12984">MRGFSLLEVMVALAIMASVILTVLGAVNYHLTIITNERDSTALTLLARAKMAELELLKNQGQTLPEKSEGTLAPAHPELSWQAEISATDLIVLKKLVVRVWRTGDKREVALERYLTK</sequence>
<dbReference type="Proteomes" id="UP000420562">
    <property type="component" value="Unassembled WGS sequence"/>
</dbReference>
<dbReference type="AlphaFoldDB" id="A0A7J4ZU80"/>
<dbReference type="GO" id="GO:0015627">
    <property type="term" value="C:type II protein secretion system complex"/>
    <property type="evidence" value="ECO:0007669"/>
    <property type="project" value="InterPro"/>
</dbReference>
<organism evidence="9 10">
    <name type="scientific">Oryzomonas japonica</name>
    <dbReference type="NCBI Taxonomy" id="2603858"/>
    <lineage>
        <taxon>Bacteria</taxon>
        <taxon>Pseudomonadati</taxon>
        <taxon>Thermodesulfobacteriota</taxon>
        <taxon>Desulfuromonadia</taxon>
        <taxon>Geobacterales</taxon>
        <taxon>Geobacteraceae</taxon>
        <taxon>Oryzomonas</taxon>
    </lineage>
</organism>
<evidence type="ECO:0000313" key="10">
    <source>
        <dbReference type="Proteomes" id="UP000420562"/>
    </source>
</evidence>
<accession>A0A7J4ZU80</accession>
<keyword evidence="7" id="KW-1133">Transmembrane helix</keyword>
<evidence type="ECO:0000256" key="2">
    <source>
        <dbReference type="ARBA" id="ARBA00008358"/>
    </source>
</evidence>
<evidence type="ECO:0000256" key="8">
    <source>
        <dbReference type="ARBA" id="ARBA00023136"/>
    </source>
</evidence>
<dbReference type="GO" id="GO:0015628">
    <property type="term" value="P:protein secretion by the type II secretion system"/>
    <property type="evidence" value="ECO:0007669"/>
    <property type="project" value="InterPro"/>
</dbReference>
<dbReference type="InterPro" id="IPR010052">
    <property type="entry name" value="T2SS_protein-GspI"/>
</dbReference>
<evidence type="ECO:0000256" key="3">
    <source>
        <dbReference type="ARBA" id="ARBA00022475"/>
    </source>
</evidence>
<dbReference type="GO" id="GO:0005886">
    <property type="term" value="C:plasma membrane"/>
    <property type="evidence" value="ECO:0007669"/>
    <property type="project" value="UniProtKB-SubCell"/>
</dbReference>
<gene>
    <name evidence="9" type="ORF">F6V25_00265</name>
</gene>
<keyword evidence="3" id="KW-1003">Cell membrane</keyword>
<evidence type="ECO:0000256" key="5">
    <source>
        <dbReference type="ARBA" id="ARBA00022519"/>
    </source>
</evidence>
<reference evidence="9 10" key="1">
    <citation type="submission" date="2019-09" db="EMBL/GenBank/DDBJ databases">
        <title>Geobacter sp. Red96, a novel strain isolated from paddy soil.</title>
        <authorList>
            <person name="Xu Z."/>
            <person name="Masuda Y."/>
            <person name="Itoh H."/>
            <person name="Senoo K."/>
        </authorList>
    </citation>
    <scope>NUCLEOTIDE SEQUENCE [LARGE SCALE GENOMIC DNA]</scope>
    <source>
        <strain evidence="9 10">Red96</strain>
    </source>
</reference>
<evidence type="ECO:0000256" key="1">
    <source>
        <dbReference type="ARBA" id="ARBA00004377"/>
    </source>
</evidence>
<dbReference type="PANTHER" id="PTHR38779">
    <property type="entry name" value="TYPE II SECRETION SYSTEM PROTEIN I-RELATED"/>
    <property type="match status" value="1"/>
</dbReference>
<evidence type="ECO:0000313" key="9">
    <source>
        <dbReference type="EMBL" id="KAB0667168.1"/>
    </source>
</evidence>
<comment type="subcellular location">
    <subcellularLocation>
        <location evidence="1">Cell inner membrane</location>
        <topology evidence="1">Single-pass membrane protein</topology>
    </subcellularLocation>
</comment>
<keyword evidence="4" id="KW-0488">Methylation</keyword>
<dbReference type="Pfam" id="PF07963">
    <property type="entry name" value="N_methyl"/>
    <property type="match status" value="1"/>
</dbReference>